<evidence type="ECO:0000256" key="2">
    <source>
        <dbReference type="ARBA" id="ARBA00022679"/>
    </source>
</evidence>
<sequence length="91" mass="10107">MPEQARKRARTSALVFAVRRRDVQLVGPAAPTPRDTKRLSDIDDQDVLRMDVSLAFFYRGREDSVAPGDPAGVIRRALGEALVPYTRWPGG</sequence>
<organism evidence="3 4">
    <name type="scientific">Lolium multiflorum</name>
    <name type="common">Italian ryegrass</name>
    <name type="synonym">Lolium perenne subsp. multiflorum</name>
    <dbReference type="NCBI Taxonomy" id="4521"/>
    <lineage>
        <taxon>Eukaryota</taxon>
        <taxon>Viridiplantae</taxon>
        <taxon>Streptophyta</taxon>
        <taxon>Embryophyta</taxon>
        <taxon>Tracheophyta</taxon>
        <taxon>Spermatophyta</taxon>
        <taxon>Magnoliopsida</taxon>
        <taxon>Liliopsida</taxon>
        <taxon>Poales</taxon>
        <taxon>Poaceae</taxon>
        <taxon>BOP clade</taxon>
        <taxon>Pooideae</taxon>
        <taxon>Poodae</taxon>
        <taxon>Poeae</taxon>
        <taxon>Poeae Chloroplast Group 2 (Poeae type)</taxon>
        <taxon>Loliodinae</taxon>
        <taxon>Loliinae</taxon>
        <taxon>Lolium</taxon>
    </lineage>
</organism>
<dbReference type="PANTHER" id="PTHR31147">
    <property type="entry name" value="ACYL TRANSFERASE 4"/>
    <property type="match status" value="1"/>
</dbReference>
<protein>
    <submittedName>
        <fullName evidence="3">Uncharacterized protein</fullName>
    </submittedName>
</protein>
<dbReference type="Proteomes" id="UP001231189">
    <property type="component" value="Unassembled WGS sequence"/>
</dbReference>
<name>A0AAD8TNU2_LOLMU</name>
<dbReference type="InterPro" id="IPR050898">
    <property type="entry name" value="Plant_acyltransferase"/>
</dbReference>
<keyword evidence="4" id="KW-1185">Reference proteome</keyword>
<evidence type="ECO:0000313" key="4">
    <source>
        <dbReference type="Proteomes" id="UP001231189"/>
    </source>
</evidence>
<evidence type="ECO:0000313" key="3">
    <source>
        <dbReference type="EMBL" id="KAK1686080.1"/>
    </source>
</evidence>
<comment type="caution">
    <text evidence="3">The sequence shown here is derived from an EMBL/GenBank/DDBJ whole genome shotgun (WGS) entry which is preliminary data.</text>
</comment>
<gene>
    <name evidence="3" type="ORF">QYE76_046928</name>
</gene>
<dbReference type="PANTHER" id="PTHR31147:SF66">
    <property type="entry name" value="OS05G0315700 PROTEIN"/>
    <property type="match status" value="1"/>
</dbReference>
<accession>A0AAD8TNU2</accession>
<proteinExistence type="inferred from homology"/>
<dbReference type="Gene3D" id="3.30.559.10">
    <property type="entry name" value="Chloramphenicol acetyltransferase-like domain"/>
    <property type="match status" value="1"/>
</dbReference>
<evidence type="ECO:0000256" key="1">
    <source>
        <dbReference type="ARBA" id="ARBA00009861"/>
    </source>
</evidence>
<dbReference type="InterPro" id="IPR023213">
    <property type="entry name" value="CAT-like_dom_sf"/>
</dbReference>
<keyword evidence="2" id="KW-0808">Transferase</keyword>
<dbReference type="AlphaFoldDB" id="A0AAD8TNU2"/>
<dbReference type="EMBL" id="JAUUTY010000002">
    <property type="protein sequence ID" value="KAK1686080.1"/>
    <property type="molecule type" value="Genomic_DNA"/>
</dbReference>
<reference evidence="3" key="1">
    <citation type="submission" date="2023-07" db="EMBL/GenBank/DDBJ databases">
        <title>A chromosome-level genome assembly of Lolium multiflorum.</title>
        <authorList>
            <person name="Chen Y."/>
            <person name="Copetti D."/>
            <person name="Kolliker R."/>
            <person name="Studer B."/>
        </authorList>
    </citation>
    <scope>NUCLEOTIDE SEQUENCE</scope>
    <source>
        <strain evidence="3">02402/16</strain>
        <tissue evidence="3">Leaf</tissue>
    </source>
</reference>
<comment type="similarity">
    <text evidence="1">Belongs to the plant acyltransferase family.</text>
</comment>
<dbReference type="GO" id="GO:0016747">
    <property type="term" value="F:acyltransferase activity, transferring groups other than amino-acyl groups"/>
    <property type="evidence" value="ECO:0007669"/>
    <property type="project" value="UniProtKB-ARBA"/>
</dbReference>